<feature type="compositionally biased region" description="Polar residues" evidence="5">
    <location>
        <begin position="272"/>
        <end position="281"/>
    </location>
</feature>
<evidence type="ECO:0000259" key="6">
    <source>
        <dbReference type="PROSITE" id="PS50228"/>
    </source>
</evidence>
<dbReference type="PROSITE" id="PS50228">
    <property type="entry name" value="SUEL_LECTIN"/>
    <property type="match status" value="2"/>
</dbReference>
<evidence type="ECO:0000256" key="3">
    <source>
        <dbReference type="ARBA" id="ARBA00022737"/>
    </source>
</evidence>
<evidence type="ECO:0000313" key="8">
    <source>
        <dbReference type="Proteomes" id="UP001497482"/>
    </source>
</evidence>
<feature type="compositionally biased region" description="Basic and acidic residues" evidence="5">
    <location>
        <begin position="1082"/>
        <end position="1095"/>
    </location>
</feature>
<keyword evidence="8" id="KW-1185">Reference proteome</keyword>
<feature type="region of interest" description="Disordered" evidence="5">
    <location>
        <begin position="372"/>
        <end position="443"/>
    </location>
</feature>
<dbReference type="SUPFAM" id="SSF141571">
    <property type="entry name" value="Pentapeptide repeat-like"/>
    <property type="match status" value="1"/>
</dbReference>
<dbReference type="Gene3D" id="2.60.120.740">
    <property type="match status" value="2"/>
</dbReference>
<dbReference type="PANTHER" id="PTHR46780">
    <property type="entry name" value="PROTEIN EVA-1"/>
    <property type="match status" value="1"/>
</dbReference>
<dbReference type="CDD" id="cd22828">
    <property type="entry name" value="Gal_Rha_Lectin_EVA1_EVA1C_rpt1"/>
    <property type="match status" value="1"/>
</dbReference>
<dbReference type="GO" id="GO:0030246">
    <property type="term" value="F:carbohydrate binding"/>
    <property type="evidence" value="ECO:0007669"/>
    <property type="project" value="UniProtKB-KW"/>
</dbReference>
<dbReference type="InterPro" id="IPR000922">
    <property type="entry name" value="Lectin_gal-bd_dom"/>
</dbReference>
<dbReference type="Pfam" id="PF00805">
    <property type="entry name" value="Pentapeptide"/>
    <property type="match status" value="1"/>
</dbReference>
<evidence type="ECO:0000313" key="7">
    <source>
        <dbReference type="EMBL" id="CAL1587182.1"/>
    </source>
</evidence>
<feature type="region of interest" description="Disordered" evidence="5">
    <location>
        <begin position="1429"/>
        <end position="1675"/>
    </location>
</feature>
<dbReference type="Pfam" id="PF02140">
    <property type="entry name" value="SUEL_Lectin"/>
    <property type="match status" value="2"/>
</dbReference>
<name>A0AAV2KG63_KNICA</name>
<keyword evidence="3" id="KW-0677">Repeat</keyword>
<feature type="region of interest" description="Disordered" evidence="5">
    <location>
        <begin position="255"/>
        <end position="343"/>
    </location>
</feature>
<evidence type="ECO:0000256" key="4">
    <source>
        <dbReference type="SAM" id="Coils"/>
    </source>
</evidence>
<feature type="compositionally biased region" description="Basic and acidic residues" evidence="5">
    <location>
        <begin position="427"/>
        <end position="438"/>
    </location>
</feature>
<keyword evidence="1" id="KW-0348">Hemagglutinin</keyword>
<protein>
    <recommendedName>
        <fullName evidence="6">SUEL-type lectin domain-containing protein</fullName>
    </recommendedName>
</protein>
<evidence type="ECO:0000256" key="1">
    <source>
        <dbReference type="ARBA" id="ARBA00022546"/>
    </source>
</evidence>
<feature type="domain" description="SUEL-type lectin" evidence="6">
    <location>
        <begin position="1175"/>
        <end position="1275"/>
    </location>
</feature>
<dbReference type="FunFam" id="2.60.120.740:FF:000003">
    <property type="entry name" value="Protein eva-1 homolog C"/>
    <property type="match status" value="1"/>
</dbReference>
<organism evidence="7 8">
    <name type="scientific">Knipowitschia caucasica</name>
    <name type="common">Caucasian dwarf goby</name>
    <name type="synonym">Pomatoschistus caucasicus</name>
    <dbReference type="NCBI Taxonomy" id="637954"/>
    <lineage>
        <taxon>Eukaryota</taxon>
        <taxon>Metazoa</taxon>
        <taxon>Chordata</taxon>
        <taxon>Craniata</taxon>
        <taxon>Vertebrata</taxon>
        <taxon>Euteleostomi</taxon>
        <taxon>Actinopterygii</taxon>
        <taxon>Neopterygii</taxon>
        <taxon>Teleostei</taxon>
        <taxon>Neoteleostei</taxon>
        <taxon>Acanthomorphata</taxon>
        <taxon>Gobiaria</taxon>
        <taxon>Gobiiformes</taxon>
        <taxon>Gobioidei</taxon>
        <taxon>Gobiidae</taxon>
        <taxon>Gobiinae</taxon>
        <taxon>Knipowitschia</taxon>
    </lineage>
</organism>
<evidence type="ECO:0000256" key="5">
    <source>
        <dbReference type="SAM" id="MobiDB-lite"/>
    </source>
</evidence>
<dbReference type="Gene3D" id="2.160.20.80">
    <property type="entry name" value="E3 ubiquitin-protein ligase SopA"/>
    <property type="match status" value="1"/>
</dbReference>
<dbReference type="InterPro" id="IPR001646">
    <property type="entry name" value="5peptide_repeat"/>
</dbReference>
<feature type="region of interest" description="Disordered" evidence="5">
    <location>
        <begin position="564"/>
        <end position="588"/>
    </location>
</feature>
<feature type="compositionally biased region" description="Basic and acidic residues" evidence="5">
    <location>
        <begin position="141"/>
        <end position="158"/>
    </location>
</feature>
<feature type="compositionally biased region" description="Basic and acidic residues" evidence="5">
    <location>
        <begin position="168"/>
        <end position="178"/>
    </location>
</feature>
<feature type="region of interest" description="Disordered" evidence="5">
    <location>
        <begin position="119"/>
        <end position="179"/>
    </location>
</feature>
<gene>
    <name evidence="7" type="ORF">KC01_LOCUS17151</name>
</gene>
<feature type="region of interest" description="Disordered" evidence="5">
    <location>
        <begin position="859"/>
        <end position="878"/>
    </location>
</feature>
<feature type="coiled-coil region" evidence="4">
    <location>
        <begin position="1036"/>
        <end position="1063"/>
    </location>
</feature>
<keyword evidence="2" id="KW-0430">Lectin</keyword>
<dbReference type="InterPro" id="IPR043159">
    <property type="entry name" value="Lectin_gal-bd_sf"/>
</dbReference>
<feature type="compositionally biased region" description="Low complexity" evidence="5">
    <location>
        <begin position="1647"/>
        <end position="1675"/>
    </location>
</feature>
<dbReference type="EMBL" id="OZ035839">
    <property type="protein sequence ID" value="CAL1587182.1"/>
    <property type="molecule type" value="Genomic_DNA"/>
</dbReference>
<feature type="compositionally biased region" description="Basic and acidic residues" evidence="5">
    <location>
        <begin position="608"/>
        <end position="643"/>
    </location>
</feature>
<dbReference type="CDD" id="cd22829">
    <property type="entry name" value="Gal_Rha_Lectin_EVA1_EVA1C_rpt2"/>
    <property type="match status" value="1"/>
</dbReference>
<reference evidence="7 8" key="1">
    <citation type="submission" date="2024-04" db="EMBL/GenBank/DDBJ databases">
        <authorList>
            <person name="Waldvogel A.-M."/>
            <person name="Schoenle A."/>
        </authorList>
    </citation>
    <scope>NUCLEOTIDE SEQUENCE [LARGE SCALE GENOMIC DNA]</scope>
</reference>
<feature type="compositionally biased region" description="Basic and acidic residues" evidence="5">
    <location>
        <begin position="121"/>
        <end position="132"/>
    </location>
</feature>
<feature type="compositionally biased region" description="Polar residues" evidence="5">
    <location>
        <begin position="1444"/>
        <end position="1645"/>
    </location>
</feature>
<dbReference type="Proteomes" id="UP001497482">
    <property type="component" value="Chromosome 17"/>
</dbReference>
<feature type="compositionally biased region" description="Basic and acidic residues" evidence="5">
    <location>
        <begin position="312"/>
        <end position="343"/>
    </location>
</feature>
<feature type="region of interest" description="Disordered" evidence="5">
    <location>
        <begin position="512"/>
        <end position="544"/>
    </location>
</feature>
<accession>A0AAV2KG63</accession>
<evidence type="ECO:0000256" key="2">
    <source>
        <dbReference type="ARBA" id="ARBA00022734"/>
    </source>
</evidence>
<feature type="region of interest" description="Disordered" evidence="5">
    <location>
        <begin position="1082"/>
        <end position="1103"/>
    </location>
</feature>
<sequence length="1675" mass="190162">MSSALGLPKPGALPKLPPIKSGLLGLLPQLGTNFQGLLCQDAKNHKRRSKKKRLTLTPMEKEEHLQGAHPETTKDIIGKNNAENGQLSFQKHKAVSELEEDVESEDLLTVSTLLPPLPSLPRDKVGRQKSNDQKISFVPMKKKEQEFDMETAKPEKRPRSFLKSRPKLSQESDVKRDTSEDDFLELLESMNIDIADLADVLQDASASEGEIICQASSPQHDETDHEAGLDFLNTSLDQSYEEWLKLQPNTGALVSGCDLESDSEKPAPPATSPVSSEAFNKSQDELEKFEKEEEERLEAESKDRLESLQGKRQAEEKRMKEESAKELEELQETLKADRKRQELEIRKENTAILEIKSSLLGSLPTLGTNFQGRLCQDGKNPGEVRKPKSKKKHVTFAPMEKKEQGFDMETAQSEKRPRSFLKSRPKLSQERDDVKRDETSEDDGLDLFESMNLHIDTADLADVLQDGSASEGEIICQASSPQHDEADHEAGLDFLNTSLDQSHEEWLKLQSNTGAPGGHVSQEESSELGLVCPTPSSHSPLPPSPTPLSWMEDEILTNVSAESMYESDFESDSEKPAPTAISPVSSEAFNKCQDELEKFEREEEERLEAESKDRLESLHQSLLEKREAEEKRMKEESEKALEDLQETLKADRKRLEREIREENNIILEKVKTELKEEVAKNVQKLKARKKKGLEHLQAELEVELTSEKERLQTLKAKQQDSLMRESRESFTSVRQEMEQEQRRTLERLREDHGKEIRKLQEEKDLLKEQLLSCLNREKEESAKKLEELQETLKAERERQERETREENDSIVEKVKTDLKVELAKTVEKLKVRKKKRLEHLQAELEVELTSEKERLQTLKAKQQDSLMRESRESFTSVRQEVEQEQRRTLERLSEDHENEIRKLREKQSEEKDLLKEQLLSRFNQEKEQREECLTLRLQELDFRHEAEVLKRQRENSDKMLELKELPTELEVRHNHLESQDAGLKAKVERLSQRMSYLEEKDKAEERKSFPTLKKEVEREHRYVTSDCRCDVSLELLEKTNDELRTCRQERENLVTMVDQLQRRSDRLSFTMNQFETSSLRSDVKHSSRFSEEPDHVGSPPLSSQVDVHHRTRLFLKLEADRLERENSRWRESQTPSSRFLSSWSKYRTENAHSGIADLSSRGYLSRVLRNYTARACDGSVLSVSCPPRSSITVQSAFYGVRGSDTHRCPPSPQAVLGYYNQDQEERLCTMSTALQKMLDECQDRRSCQVLIHSRVFGPDPCPGSRKYLLLWYKCRPNEYKSKVVCEEEKLRLSCKRGMQIHLYSAMFGRTQQGALECPDHHRRGPSVECHSAVALQGVSSLCQGRQRCVLVASTQEFGEPCYPGTRKYLSVIYTCALSPTALSPTALSPTAHSSLTHSSLTHSSLTHSSLTHSSLTHSSLTHSSLTHSSLTHSSLTHSSQLSHPQLTHPQLTHPQLSHPQLSHPQLTHPQLTHPQLTHPQLSHPQLSHPQLSHPQLSHPQLSHPQLTHPQLTHPQLSHPQLSHPQLSHPQLSHPQLTHPQLTHPQLSHPQLTHPQLTHPQLSHPQLTHPQLSHPQLTALSPTAHSPTAHSPTALSPTALSPTALSPTALSPTAHSPTAHSPTALSPTALSPTAHSPTALSPTAHSPTAHSPTAHSSLAHSSLTHSSLTHSSLTHS</sequence>
<feature type="compositionally biased region" description="Basic and acidic residues" evidence="5">
    <location>
        <begin position="282"/>
        <end position="291"/>
    </location>
</feature>
<feature type="compositionally biased region" description="Low complexity" evidence="5">
    <location>
        <begin position="1429"/>
        <end position="1443"/>
    </location>
</feature>
<proteinExistence type="predicted"/>
<feature type="domain" description="SUEL-type lectin" evidence="6">
    <location>
        <begin position="1284"/>
        <end position="1376"/>
    </location>
</feature>
<feature type="region of interest" description="Disordered" evidence="5">
    <location>
        <begin position="601"/>
        <end position="643"/>
    </location>
</feature>
<keyword evidence="4" id="KW-0175">Coiled coil</keyword>